<reference evidence="2" key="1">
    <citation type="submission" date="2015-04" db="EMBL/GenBank/DDBJ databases">
        <title>The Genome Sequence of Fusobacterium phage Funu2.</title>
        <authorList>
            <consortium name="The Broad Institute Genomics Platform"/>
            <person name="Earl A."/>
            <person name="Allen-Vercoe E."/>
            <person name="Daigneault M."/>
            <person name="Young S."/>
            <person name="Zeng Q."/>
            <person name="Gargeya S."/>
            <person name="Fitzgerald M."/>
            <person name="Abouelleil A."/>
            <person name="Alvarado L."/>
            <person name="Chapman S."/>
            <person name="Gainer-Dewar J."/>
            <person name="Goldberg J."/>
            <person name="Griggs A."/>
            <person name="Gujja S."/>
            <person name="Hansen M."/>
            <person name="Howarth C."/>
            <person name="Imamovic A."/>
            <person name="Ireland A."/>
            <person name="Larimer J."/>
            <person name="McCowan C."/>
            <person name="Murphy C."/>
            <person name="Pearson M."/>
            <person name="Poon T."/>
            <person name="Priest M."/>
            <person name="Roberts A."/>
            <person name="Saif S."/>
            <person name="Shea T."/>
            <person name="Sykes S."/>
            <person name="Wortman J."/>
            <person name="Nusbaum C."/>
            <person name="Birren B."/>
        </authorList>
    </citation>
    <scope>NUCLEOTIDE SEQUENCE</scope>
</reference>
<dbReference type="Pfam" id="PF13730">
    <property type="entry name" value="HTH_36"/>
    <property type="match status" value="1"/>
</dbReference>
<name>A0A0E3Y6I4_9CAUD</name>
<feature type="region of interest" description="Disordered" evidence="1">
    <location>
        <begin position="108"/>
        <end position="127"/>
    </location>
</feature>
<proteinExistence type="predicted"/>
<gene>
    <name evidence="2" type="ORF">HMPREF1994_00040</name>
</gene>
<evidence type="ECO:0008006" key="3">
    <source>
        <dbReference type="Google" id="ProtNLM"/>
    </source>
</evidence>
<protein>
    <recommendedName>
        <fullName evidence="3">Helix-turn-helix domain-containing protein</fullName>
    </recommendedName>
</protein>
<dbReference type="EMBL" id="KR131711">
    <property type="protein sequence ID" value="AKC57599.1"/>
    <property type="molecule type" value="Genomic_DNA"/>
</dbReference>
<evidence type="ECO:0000256" key="1">
    <source>
        <dbReference type="SAM" id="MobiDB-lite"/>
    </source>
</evidence>
<sequence length="242" mass="28252">MERPGYYGILPASVRYDKKLKPMEKIMYSELTALSNKNGYCNATNSYFAELYEVGKNTVSLWISDLEKAGYIKTKLIYETGTKIIKERRIYISDPITKNNDTYHEKEVDPITKNNDTPITKNREDNNTSINNTRLIITNNNNLENIIEDQEQEEKVVVNSNGALQQEIKMLLGVRKIKPYDIIKLNKPIERIKFVIDFCNKNNKADGYLFKALKDDWELKEVQQEEKPCYFTKPKEAYKELV</sequence>
<evidence type="ECO:0000313" key="2">
    <source>
        <dbReference type="EMBL" id="AKC57599.1"/>
    </source>
</evidence>
<organism evidence="2">
    <name type="scientific">Fusobacterium phage Funu2</name>
    <dbReference type="NCBI Taxonomy" id="1640978"/>
    <lineage>
        <taxon>Viruses</taxon>
        <taxon>Duplodnaviria</taxon>
        <taxon>Heunggongvirae</taxon>
        <taxon>Uroviricota</taxon>
        <taxon>Caudoviricetes</taxon>
    </lineage>
</organism>
<accession>A0A0E3Y6I4</accession>